<name>G0PDW3_CAEBE</name>
<dbReference type="InParanoid" id="G0PDW3"/>
<dbReference type="HOGENOM" id="CLU_2279945_0_0_1"/>
<gene>
    <name evidence="2" type="ORF">CAEBREN_21784</name>
</gene>
<evidence type="ECO:0000256" key="1">
    <source>
        <dbReference type="SAM" id="MobiDB-lite"/>
    </source>
</evidence>
<proteinExistence type="predicted"/>
<protein>
    <submittedName>
        <fullName evidence="2">Uncharacterized protein</fullName>
    </submittedName>
</protein>
<feature type="region of interest" description="Disordered" evidence="1">
    <location>
        <begin position="1"/>
        <end position="61"/>
    </location>
</feature>
<dbReference type="Proteomes" id="UP000008068">
    <property type="component" value="Unassembled WGS sequence"/>
</dbReference>
<sequence length="102" mass="11352">MKMNNGNAPFQHDDQGSLQCHSTTGSSHRQAHQDLILGWDDQGHLAHHQQDQGGLNVGNPQFANLGYQQQPIMAQGFAHEEVGPYESFPQVRVEPVAYFNTI</sequence>
<organism evidence="3">
    <name type="scientific">Caenorhabditis brenneri</name>
    <name type="common">Nematode worm</name>
    <dbReference type="NCBI Taxonomy" id="135651"/>
    <lineage>
        <taxon>Eukaryota</taxon>
        <taxon>Metazoa</taxon>
        <taxon>Ecdysozoa</taxon>
        <taxon>Nematoda</taxon>
        <taxon>Chromadorea</taxon>
        <taxon>Rhabditida</taxon>
        <taxon>Rhabditina</taxon>
        <taxon>Rhabditomorpha</taxon>
        <taxon>Rhabditoidea</taxon>
        <taxon>Rhabditidae</taxon>
        <taxon>Peloderinae</taxon>
        <taxon>Caenorhabditis</taxon>
    </lineage>
</organism>
<feature type="compositionally biased region" description="Basic and acidic residues" evidence="1">
    <location>
        <begin position="41"/>
        <end position="50"/>
    </location>
</feature>
<feature type="compositionally biased region" description="Polar residues" evidence="1">
    <location>
        <begin position="16"/>
        <end position="28"/>
    </location>
</feature>
<reference evidence="3" key="1">
    <citation type="submission" date="2011-07" db="EMBL/GenBank/DDBJ databases">
        <authorList>
            <consortium name="Caenorhabditis brenneri Sequencing and Analysis Consortium"/>
            <person name="Wilson R.K."/>
        </authorList>
    </citation>
    <scope>NUCLEOTIDE SEQUENCE [LARGE SCALE GENOMIC DNA]</scope>
    <source>
        <strain evidence="3">PB2801</strain>
    </source>
</reference>
<keyword evidence="3" id="KW-1185">Reference proteome</keyword>
<evidence type="ECO:0000313" key="2">
    <source>
        <dbReference type="EMBL" id="EGT52432.1"/>
    </source>
</evidence>
<dbReference type="AlphaFoldDB" id="G0PDW3"/>
<evidence type="ECO:0000313" key="3">
    <source>
        <dbReference type="Proteomes" id="UP000008068"/>
    </source>
</evidence>
<accession>G0PDW3</accession>
<dbReference type="EMBL" id="GL380294">
    <property type="protein sequence ID" value="EGT52432.1"/>
    <property type="molecule type" value="Genomic_DNA"/>
</dbReference>